<proteinExistence type="predicted"/>
<feature type="domain" description="YhdP central" evidence="2">
    <location>
        <begin position="367"/>
        <end position="790"/>
    </location>
</feature>
<gene>
    <name evidence="3" type="ORF">CDV52_00365</name>
</gene>
<reference evidence="3 4" key="1">
    <citation type="submission" date="2016-11" db="EMBL/GenBank/DDBJ databases">
        <title>Comparison of Traditional DNA-DNA Hybridization with In Silico Genomic Analysis.</title>
        <authorList>
            <person name="Nicholson A.C."/>
            <person name="Sammons S."/>
            <person name="Humrighouse B.W."/>
            <person name="Graziano J."/>
            <person name="Lasker B."/>
            <person name="Whitney A.M."/>
            <person name="Mcquiston J.R."/>
        </authorList>
    </citation>
    <scope>NUCLEOTIDE SEQUENCE [LARGE SCALE GENOMIC DNA]</scope>
    <source>
        <strain evidence="3 4">H2381</strain>
    </source>
</reference>
<comment type="caution">
    <text evidence="3">The sequence shown here is derived from an EMBL/GenBank/DDBJ whole genome shotgun (WGS) entry which is preliminary data.</text>
</comment>
<keyword evidence="1" id="KW-0472">Membrane</keyword>
<protein>
    <recommendedName>
        <fullName evidence="2">YhdP central domain-containing protein</fullName>
    </recommendedName>
</protein>
<sequence>MSELTGPPTGGLRRPAWRRWAVPIGLAGGVAVLAAGGGLALRDRPLHAPRWVADRVEAAVNDALEGHGRLALGAVDLVLDHGWRPRFRLSDITLFDQSNQRIGTLADLRFRLRRDDLLALRLRPDVVEMGRAMMYLRRLPDGRLDLDVGQTGAALGAVGSMAEIMAVIDDFFEEPLLSGVIRASARELGIRLEDQRVGQVWEVSDGSLSVRRDGAGVRVALDFDLGAAGERPAAANLLFETRRGTPEASFSARLTDVPARDVALQAPALAWLSVLDAPLSGEVSARIDGTGALLPVRGKLSIGPGAVQPEPGTPPVRFRSAVLALAYDAAAERVSFEQINVQSRTLRFSATGQAFLREMEGGFPAVVDAQIAVSDMRVDPDGVFEAPVGFSDGQADLQLRLDPLTLAIGQVTLSEDAQRLRAFGRIAARPDGWEVALDTMVNEVDRERLIALWPVSVAGKTREWLSENVFTAKLSDVKAAVRLRPDEEPRFGLTYEFRDGEVRFMPTLPPIRHGSGYAAIDRGRYAMRVNAGQVEAPKGGALDVAGSTFVVPNIEEKPARAEIDLQARGSITAALSVLDEPPFRFLSKAEKPVDLAEGRADVRARIALPLLKDLKLPQVEYHVAGALSEVRSDRIVPGRALEAAQLDLTADRDMLRISGAGRLSGVPFQGAWEQPLDKANGDLSRVTGWVELSPAALAAFAPGLPETLVSGRGRADVQVDLAKGAAPAIRLESDLAGLGLRLPEIGWQLAPAQKGRLSLALTAGKPAEVRSLSLSAPGLVLEGGSVTLKADDTLGTARFSRVRAGDWLDAPVVLSGQGRGRPPAVSLPGGHVNLAALPDNGGARPARSAAPSRGSSVPIDFTLDRVDVGKGLFLTNASGALETGGGIHGTFRGLVNGVAGLTGEAIATGGRPALRFSATDAGALIAAMGITPRAAGGVLSLSLTPRAQAGEYDGRLAIEDMRLREAPVLAQLLSAVSVVGLVEQLAGGGILFSDIRSDFRLTPGAVEVKSGSATGPSLGISAAGVYLLGSKGIEMQGVVSPLYLLNGIGAALTRRGEGLIGINYTVSGTADDPKIGVNPLSIFTPGMFRELFRSNPPRLAQ</sequence>
<dbReference type="InterPro" id="IPR025263">
    <property type="entry name" value="YhdP_central"/>
</dbReference>
<dbReference type="RefSeq" id="WP_035743259.1">
    <property type="nucleotide sequence ID" value="NZ_CALUEG010000007.1"/>
</dbReference>
<accession>A0A212AYA8</accession>
<evidence type="ECO:0000259" key="2">
    <source>
        <dbReference type="Pfam" id="PF13116"/>
    </source>
</evidence>
<keyword evidence="1" id="KW-1133">Transmembrane helix</keyword>
<dbReference type="Pfam" id="PF13116">
    <property type="entry name" value="YhdP"/>
    <property type="match status" value="1"/>
</dbReference>
<dbReference type="OrthoDB" id="7161641at2"/>
<feature type="transmembrane region" description="Helical" evidence="1">
    <location>
        <begin position="20"/>
        <end position="41"/>
    </location>
</feature>
<keyword evidence="1" id="KW-0812">Transmembrane</keyword>
<evidence type="ECO:0000313" key="3">
    <source>
        <dbReference type="EMBL" id="OWJ86452.1"/>
    </source>
</evidence>
<dbReference type="Proteomes" id="UP000196640">
    <property type="component" value="Unassembled WGS sequence"/>
</dbReference>
<name>A0A212AYA8_9RHOB</name>
<dbReference type="EMBL" id="NIPX01000001">
    <property type="protein sequence ID" value="OWJ86452.1"/>
    <property type="molecule type" value="Genomic_DNA"/>
</dbReference>
<dbReference type="STRING" id="366616.CG51_16795"/>
<evidence type="ECO:0000313" key="4">
    <source>
        <dbReference type="Proteomes" id="UP000196640"/>
    </source>
</evidence>
<evidence type="ECO:0000256" key="1">
    <source>
        <dbReference type="SAM" id="Phobius"/>
    </source>
</evidence>
<dbReference type="AlphaFoldDB" id="A0A212AYA8"/>
<organism evidence="3 4">
    <name type="scientific">Haematobacter missouriensis</name>
    <dbReference type="NCBI Taxonomy" id="366616"/>
    <lineage>
        <taxon>Bacteria</taxon>
        <taxon>Pseudomonadati</taxon>
        <taxon>Pseudomonadota</taxon>
        <taxon>Alphaproteobacteria</taxon>
        <taxon>Rhodobacterales</taxon>
        <taxon>Paracoccaceae</taxon>
        <taxon>Haematobacter</taxon>
    </lineage>
</organism>